<dbReference type="PANTHER" id="PTHR45458:SF2">
    <property type="entry name" value="OXIDOREDUCTASE, SHORT CHAIN DEHYDROGENASE_REDUCTASE FAMILY SUPERFAMILY (AFU_ORTHOLOGUE AFUA_3G13450)"/>
    <property type="match status" value="1"/>
</dbReference>
<dbReference type="InterPro" id="IPR002347">
    <property type="entry name" value="SDR_fam"/>
</dbReference>
<dbReference type="Pfam" id="PF00106">
    <property type="entry name" value="adh_short"/>
    <property type="match status" value="1"/>
</dbReference>
<dbReference type="Gene3D" id="3.40.50.720">
    <property type="entry name" value="NAD(P)-binding Rossmann-like Domain"/>
    <property type="match status" value="1"/>
</dbReference>
<protein>
    <submittedName>
        <fullName evidence="1">Uncharacterized protein</fullName>
    </submittedName>
</protein>
<accession>A0A427YN84</accession>
<name>A0A427YN84_9TREE</name>
<evidence type="ECO:0000313" key="1">
    <source>
        <dbReference type="EMBL" id="RSH92511.1"/>
    </source>
</evidence>
<dbReference type="Proteomes" id="UP000279259">
    <property type="component" value="Unassembled WGS sequence"/>
</dbReference>
<dbReference type="InterPro" id="IPR036291">
    <property type="entry name" value="NAD(P)-bd_dom_sf"/>
</dbReference>
<evidence type="ECO:0000313" key="2">
    <source>
        <dbReference type="Proteomes" id="UP000279259"/>
    </source>
</evidence>
<sequence>MTRVIAVIGSSQGIGLELSADANTTVHAGDRYLSEQLLGLQATRPNVHAYLADVTEPPALSTMASTIPHVDLLLMVAGVIGPRSPLLERPTTDDPVASDLLRVFSVNVIGSWNVVDAFQAKMGKGGKIMLMTSSFASMERTTHAQAPSYSIAKASLRHWTPGWDPS</sequence>
<proteinExistence type="predicted"/>
<dbReference type="OrthoDB" id="7289984at2759"/>
<dbReference type="InterPro" id="IPR052184">
    <property type="entry name" value="SDR_enzymes"/>
</dbReference>
<dbReference type="AlphaFoldDB" id="A0A427YN84"/>
<gene>
    <name evidence="1" type="ORF">EHS25_008927</name>
</gene>
<comment type="caution">
    <text evidence="1">The sequence shown here is derived from an EMBL/GenBank/DDBJ whole genome shotgun (WGS) entry which is preliminary data.</text>
</comment>
<keyword evidence="2" id="KW-1185">Reference proteome</keyword>
<dbReference type="SUPFAM" id="SSF51735">
    <property type="entry name" value="NAD(P)-binding Rossmann-fold domains"/>
    <property type="match status" value="1"/>
</dbReference>
<dbReference type="GO" id="GO:0016616">
    <property type="term" value="F:oxidoreductase activity, acting on the CH-OH group of donors, NAD or NADP as acceptor"/>
    <property type="evidence" value="ECO:0007669"/>
    <property type="project" value="TreeGrafter"/>
</dbReference>
<organism evidence="1 2">
    <name type="scientific">Saitozyma podzolica</name>
    <dbReference type="NCBI Taxonomy" id="1890683"/>
    <lineage>
        <taxon>Eukaryota</taxon>
        <taxon>Fungi</taxon>
        <taxon>Dikarya</taxon>
        <taxon>Basidiomycota</taxon>
        <taxon>Agaricomycotina</taxon>
        <taxon>Tremellomycetes</taxon>
        <taxon>Tremellales</taxon>
        <taxon>Trimorphomycetaceae</taxon>
        <taxon>Saitozyma</taxon>
    </lineage>
</organism>
<reference evidence="1 2" key="1">
    <citation type="submission" date="2018-11" db="EMBL/GenBank/DDBJ databases">
        <title>Genome sequence of Saitozyma podzolica DSM 27192.</title>
        <authorList>
            <person name="Aliyu H."/>
            <person name="Gorte O."/>
            <person name="Ochsenreither K."/>
        </authorList>
    </citation>
    <scope>NUCLEOTIDE SEQUENCE [LARGE SCALE GENOMIC DNA]</scope>
    <source>
        <strain evidence="1 2">DSM 27192</strain>
    </source>
</reference>
<dbReference type="PANTHER" id="PTHR45458">
    <property type="entry name" value="SHORT-CHAIN DEHYDROGENASE/REDUCTASE SDR"/>
    <property type="match status" value="1"/>
</dbReference>
<dbReference type="EMBL" id="RSCD01000006">
    <property type="protein sequence ID" value="RSH92511.1"/>
    <property type="molecule type" value="Genomic_DNA"/>
</dbReference>